<evidence type="ECO:0000256" key="1">
    <source>
        <dbReference type="ARBA" id="ARBA00007689"/>
    </source>
</evidence>
<comment type="caution">
    <text evidence="3">The sequence shown here is derived from an EMBL/GenBank/DDBJ whole genome shotgun (WGS) entry which is preliminary data.</text>
</comment>
<proteinExistence type="inferred from homology"/>
<evidence type="ECO:0000313" key="4">
    <source>
        <dbReference type="Proteomes" id="UP000621454"/>
    </source>
</evidence>
<dbReference type="SUPFAM" id="SSF54909">
    <property type="entry name" value="Dimeric alpha+beta barrel"/>
    <property type="match status" value="1"/>
</dbReference>
<organism evidence="3 4">
    <name type="scientific">Gordonia jinhuaensis</name>
    <dbReference type="NCBI Taxonomy" id="1517702"/>
    <lineage>
        <taxon>Bacteria</taxon>
        <taxon>Bacillati</taxon>
        <taxon>Actinomycetota</taxon>
        <taxon>Actinomycetes</taxon>
        <taxon>Mycobacteriales</taxon>
        <taxon>Gordoniaceae</taxon>
        <taxon>Gordonia</taxon>
    </lineage>
</organism>
<dbReference type="InterPro" id="IPR005545">
    <property type="entry name" value="YCII"/>
</dbReference>
<dbReference type="Pfam" id="PF03795">
    <property type="entry name" value="YCII"/>
    <property type="match status" value="1"/>
</dbReference>
<gene>
    <name evidence="3" type="ORF">GCM10011489_12960</name>
</gene>
<evidence type="ECO:0000259" key="2">
    <source>
        <dbReference type="Pfam" id="PF03795"/>
    </source>
</evidence>
<comment type="similarity">
    <text evidence="1">Belongs to the YciI family.</text>
</comment>
<dbReference type="PANTHER" id="PTHR37828:SF1">
    <property type="entry name" value="YCII-RELATED DOMAIN-CONTAINING PROTEIN"/>
    <property type="match status" value="1"/>
</dbReference>
<dbReference type="PANTHER" id="PTHR37828">
    <property type="entry name" value="GSR2449 PROTEIN"/>
    <property type="match status" value="1"/>
</dbReference>
<dbReference type="Gene3D" id="3.30.70.1060">
    <property type="entry name" value="Dimeric alpha+beta barrel"/>
    <property type="match status" value="1"/>
</dbReference>
<dbReference type="Proteomes" id="UP000621454">
    <property type="component" value="Unassembled WGS sequence"/>
</dbReference>
<dbReference type="AlphaFoldDB" id="A0A916WQZ3"/>
<name>A0A916WQZ3_9ACTN</name>
<dbReference type="InterPro" id="IPR011008">
    <property type="entry name" value="Dimeric_a/b-barrel"/>
</dbReference>
<reference evidence="3" key="1">
    <citation type="journal article" date="2014" name="Int. J. Syst. Evol. Microbiol.">
        <title>Complete genome sequence of Corynebacterium casei LMG S-19264T (=DSM 44701T), isolated from a smear-ripened cheese.</title>
        <authorList>
            <consortium name="US DOE Joint Genome Institute (JGI-PGF)"/>
            <person name="Walter F."/>
            <person name="Albersmeier A."/>
            <person name="Kalinowski J."/>
            <person name="Ruckert C."/>
        </authorList>
    </citation>
    <scope>NUCLEOTIDE SEQUENCE</scope>
    <source>
        <strain evidence="3">CGMCC 1.12827</strain>
    </source>
</reference>
<accession>A0A916WQZ3</accession>
<dbReference type="RefSeq" id="WP_188585763.1">
    <property type="nucleotide sequence ID" value="NZ_BMGC01000006.1"/>
</dbReference>
<feature type="domain" description="YCII-related" evidence="2">
    <location>
        <begin position="3"/>
        <end position="85"/>
    </location>
</feature>
<keyword evidence="4" id="KW-1185">Reference proteome</keyword>
<evidence type="ECO:0000313" key="3">
    <source>
        <dbReference type="EMBL" id="GGB26210.1"/>
    </source>
</evidence>
<reference evidence="3" key="2">
    <citation type="submission" date="2020-09" db="EMBL/GenBank/DDBJ databases">
        <authorList>
            <person name="Sun Q."/>
            <person name="Zhou Y."/>
        </authorList>
    </citation>
    <scope>NUCLEOTIDE SEQUENCE</scope>
    <source>
        <strain evidence="3">CGMCC 1.12827</strain>
    </source>
</reference>
<dbReference type="EMBL" id="BMGC01000006">
    <property type="protein sequence ID" value="GGB26210.1"/>
    <property type="molecule type" value="Genomic_DNA"/>
</dbReference>
<sequence length="93" mass="10413">MPLFAVHHTYSPDHAGIRDEHRPAHREWLKSLYDTGVLKLSGPYADGLGALLMFEADTADELRATLSDDPFARAQAIADVRVDEWVNVYSPFS</sequence>
<protein>
    <recommendedName>
        <fullName evidence="2">YCII-related domain-containing protein</fullName>
    </recommendedName>
</protein>